<evidence type="ECO:0000313" key="2">
    <source>
        <dbReference type="Proteomes" id="UP000775213"/>
    </source>
</evidence>
<protein>
    <recommendedName>
        <fullName evidence="3">EF-hand domain-containing protein</fullName>
    </recommendedName>
</protein>
<name>A0AAV7GAP0_DENCH</name>
<dbReference type="SUPFAM" id="SSF47473">
    <property type="entry name" value="EF-hand"/>
    <property type="match status" value="1"/>
</dbReference>
<reference evidence="1 2" key="1">
    <citation type="journal article" date="2021" name="Hortic Res">
        <title>Chromosome-scale assembly of the Dendrobium chrysotoxum genome enhances the understanding of orchid evolution.</title>
        <authorList>
            <person name="Zhang Y."/>
            <person name="Zhang G.Q."/>
            <person name="Zhang D."/>
            <person name="Liu X.D."/>
            <person name="Xu X.Y."/>
            <person name="Sun W.H."/>
            <person name="Yu X."/>
            <person name="Zhu X."/>
            <person name="Wang Z.W."/>
            <person name="Zhao X."/>
            <person name="Zhong W.Y."/>
            <person name="Chen H."/>
            <person name="Yin W.L."/>
            <person name="Huang T."/>
            <person name="Niu S.C."/>
            <person name="Liu Z.J."/>
        </authorList>
    </citation>
    <scope>NUCLEOTIDE SEQUENCE [LARGE SCALE GENOMIC DNA]</scope>
    <source>
        <strain evidence="1">Lindl</strain>
    </source>
</reference>
<dbReference type="Gene3D" id="1.10.238.10">
    <property type="entry name" value="EF-hand"/>
    <property type="match status" value="1"/>
</dbReference>
<sequence length="60" mass="6632">MEGFSSTKQRSCMNVMGDELSQEEAKGLIKSMDVDGDGLLTLQKNLIFLTNFSMDSIPTK</sequence>
<accession>A0AAV7GAP0</accession>
<keyword evidence="2" id="KW-1185">Reference proteome</keyword>
<evidence type="ECO:0000313" key="1">
    <source>
        <dbReference type="EMBL" id="KAH0452403.1"/>
    </source>
</evidence>
<proteinExistence type="predicted"/>
<dbReference type="Proteomes" id="UP000775213">
    <property type="component" value="Unassembled WGS sequence"/>
</dbReference>
<evidence type="ECO:0008006" key="3">
    <source>
        <dbReference type="Google" id="ProtNLM"/>
    </source>
</evidence>
<organism evidence="1 2">
    <name type="scientific">Dendrobium chrysotoxum</name>
    <name type="common">Orchid</name>
    <dbReference type="NCBI Taxonomy" id="161865"/>
    <lineage>
        <taxon>Eukaryota</taxon>
        <taxon>Viridiplantae</taxon>
        <taxon>Streptophyta</taxon>
        <taxon>Embryophyta</taxon>
        <taxon>Tracheophyta</taxon>
        <taxon>Spermatophyta</taxon>
        <taxon>Magnoliopsida</taxon>
        <taxon>Liliopsida</taxon>
        <taxon>Asparagales</taxon>
        <taxon>Orchidaceae</taxon>
        <taxon>Epidendroideae</taxon>
        <taxon>Malaxideae</taxon>
        <taxon>Dendrobiinae</taxon>
        <taxon>Dendrobium</taxon>
    </lineage>
</organism>
<dbReference type="InterPro" id="IPR011992">
    <property type="entry name" value="EF-hand-dom_pair"/>
</dbReference>
<gene>
    <name evidence="1" type="ORF">IEQ34_019702</name>
</gene>
<dbReference type="AlphaFoldDB" id="A0AAV7GAP0"/>
<dbReference type="EMBL" id="JAGFBR010000017">
    <property type="protein sequence ID" value="KAH0452403.1"/>
    <property type="molecule type" value="Genomic_DNA"/>
</dbReference>
<comment type="caution">
    <text evidence="1">The sequence shown here is derived from an EMBL/GenBank/DDBJ whole genome shotgun (WGS) entry which is preliminary data.</text>
</comment>